<dbReference type="InterPro" id="IPR047817">
    <property type="entry name" value="ABC2_TM_bact-type"/>
</dbReference>
<sequence>MLFEQLKVELRTYLRQPLYLVFSILMPVMSFIMFGVMYGNQSYDGVDFFSQYIPGLCVIVLFSSSVFNIGNQVISDKEKGIYKRLAATPVKLSRIMFVVILKAFFVAIIGFILILILAKTVFDATFSTIGLFIPVYIAMVIYSLILGFGIGAIIDKATTYSIAMMSLFFPMFILSDASFPLAMMPEVLKKAANFNPLYHINIVLRIAWDSSLYSQFKNEFWLAVAFLSVLMGIFLMVVAYVWKRKRK</sequence>
<comment type="subcellular location">
    <subcellularLocation>
        <location evidence="5">Cell membrane</location>
        <topology evidence="5">Multi-pass membrane protein</topology>
    </subcellularLocation>
    <subcellularLocation>
        <location evidence="1">Membrane</location>
        <topology evidence="1">Multi-pass membrane protein</topology>
    </subcellularLocation>
</comment>
<dbReference type="PANTHER" id="PTHR43229:SF3">
    <property type="entry name" value="ABC-TYPE MULTIDRUG TRANSPORT SYSTEM, PERMEASE COMPONENT"/>
    <property type="match status" value="1"/>
</dbReference>
<gene>
    <name evidence="7" type="ordered locus">Clocel_3635</name>
</gene>
<organism evidence="7 8">
    <name type="scientific">Clostridium cellulovorans (strain ATCC 35296 / DSM 3052 / OCM 3 / 743B)</name>
    <dbReference type="NCBI Taxonomy" id="573061"/>
    <lineage>
        <taxon>Bacteria</taxon>
        <taxon>Bacillati</taxon>
        <taxon>Bacillota</taxon>
        <taxon>Clostridia</taxon>
        <taxon>Eubacteriales</taxon>
        <taxon>Clostridiaceae</taxon>
        <taxon>Clostridium</taxon>
    </lineage>
</organism>
<dbReference type="InterPro" id="IPR051784">
    <property type="entry name" value="Nod_factor_ABC_transporter"/>
</dbReference>
<dbReference type="PIRSF" id="PIRSF006648">
    <property type="entry name" value="DrrB"/>
    <property type="match status" value="1"/>
</dbReference>
<dbReference type="KEGG" id="ccb:Clocel_3635"/>
<dbReference type="eggNOG" id="COG0842">
    <property type="taxonomic scope" value="Bacteria"/>
</dbReference>
<feature type="transmembrane region" description="Helical" evidence="5">
    <location>
        <begin position="220"/>
        <end position="242"/>
    </location>
</feature>
<evidence type="ECO:0000256" key="2">
    <source>
        <dbReference type="ARBA" id="ARBA00022692"/>
    </source>
</evidence>
<dbReference type="EMBL" id="CP002160">
    <property type="protein sequence ID" value="ADL53306.1"/>
    <property type="molecule type" value="Genomic_DNA"/>
</dbReference>
<evidence type="ECO:0000256" key="3">
    <source>
        <dbReference type="ARBA" id="ARBA00022989"/>
    </source>
</evidence>
<dbReference type="HOGENOM" id="CLU_1118394_0_0_9"/>
<keyword evidence="5" id="KW-1003">Cell membrane</keyword>
<comment type="similarity">
    <text evidence="5">Belongs to the ABC-2 integral membrane protein family.</text>
</comment>
<evidence type="ECO:0000256" key="5">
    <source>
        <dbReference type="RuleBase" id="RU361157"/>
    </source>
</evidence>
<proteinExistence type="inferred from homology"/>
<protein>
    <recommendedName>
        <fullName evidence="5">Transport permease protein</fullName>
    </recommendedName>
</protein>
<keyword evidence="4 5" id="KW-0472">Membrane</keyword>
<feature type="domain" description="ABC transmembrane type-2" evidence="6">
    <location>
        <begin position="18"/>
        <end position="245"/>
    </location>
</feature>
<feature type="transmembrane region" description="Helical" evidence="5">
    <location>
        <begin position="52"/>
        <end position="74"/>
    </location>
</feature>
<evidence type="ECO:0000256" key="1">
    <source>
        <dbReference type="ARBA" id="ARBA00004141"/>
    </source>
</evidence>
<keyword evidence="8" id="KW-1185">Reference proteome</keyword>
<reference evidence="7 8" key="1">
    <citation type="submission" date="2010-08" db="EMBL/GenBank/DDBJ databases">
        <title>Complete sequence of Clostridium cellulovorans 743B.</title>
        <authorList>
            <consortium name="US DOE Joint Genome Institute"/>
            <person name="Lucas S."/>
            <person name="Copeland A."/>
            <person name="Lapidus A."/>
            <person name="Cheng J.-F."/>
            <person name="Bruce D."/>
            <person name="Goodwin L."/>
            <person name="Pitluck S."/>
            <person name="Chertkov O."/>
            <person name="Detter J.C."/>
            <person name="Han C."/>
            <person name="Tapia R."/>
            <person name="Land M."/>
            <person name="Hauser L."/>
            <person name="Chang Y.-J."/>
            <person name="Jeffries C."/>
            <person name="Kyrpides N."/>
            <person name="Ivanova N."/>
            <person name="Mikhailova N."/>
            <person name="Hemme C.L."/>
            <person name="Woyke T."/>
        </authorList>
    </citation>
    <scope>NUCLEOTIDE SEQUENCE [LARGE SCALE GENOMIC DNA]</scope>
    <source>
        <strain evidence="8">ATCC 35296 / DSM 3052 / OCM 3 / 743B</strain>
    </source>
</reference>
<dbReference type="PANTHER" id="PTHR43229">
    <property type="entry name" value="NODULATION PROTEIN J"/>
    <property type="match status" value="1"/>
</dbReference>
<dbReference type="RefSeq" id="WP_010073640.1">
    <property type="nucleotide sequence ID" value="NC_014393.1"/>
</dbReference>
<evidence type="ECO:0000256" key="4">
    <source>
        <dbReference type="ARBA" id="ARBA00023136"/>
    </source>
</evidence>
<dbReference type="PROSITE" id="PS51012">
    <property type="entry name" value="ABC_TM2"/>
    <property type="match status" value="1"/>
</dbReference>
<accession>D9SWM4</accession>
<keyword evidence="5" id="KW-0813">Transport</keyword>
<evidence type="ECO:0000259" key="6">
    <source>
        <dbReference type="PROSITE" id="PS51012"/>
    </source>
</evidence>
<keyword evidence="3 5" id="KW-1133">Transmembrane helix</keyword>
<keyword evidence="2 5" id="KW-0812">Transmembrane</keyword>
<dbReference type="GO" id="GO:0140359">
    <property type="term" value="F:ABC-type transporter activity"/>
    <property type="evidence" value="ECO:0007669"/>
    <property type="project" value="InterPro"/>
</dbReference>
<dbReference type="OrthoDB" id="9774758at2"/>
<dbReference type="Pfam" id="PF01061">
    <property type="entry name" value="ABC2_membrane"/>
    <property type="match status" value="1"/>
</dbReference>
<dbReference type="InterPro" id="IPR013525">
    <property type="entry name" value="ABC2_TM"/>
</dbReference>
<dbReference type="AlphaFoldDB" id="D9SWM4"/>
<feature type="transmembrane region" description="Helical" evidence="5">
    <location>
        <begin position="157"/>
        <end position="175"/>
    </location>
</feature>
<dbReference type="InterPro" id="IPR000412">
    <property type="entry name" value="ABC_2_transport"/>
</dbReference>
<evidence type="ECO:0000313" key="7">
    <source>
        <dbReference type="EMBL" id="ADL53306.1"/>
    </source>
</evidence>
<dbReference type="STRING" id="573061.Clocel_3635"/>
<feature type="transmembrane region" description="Helical" evidence="5">
    <location>
        <begin position="20"/>
        <end position="40"/>
    </location>
</feature>
<feature type="transmembrane region" description="Helical" evidence="5">
    <location>
        <begin position="95"/>
        <end position="118"/>
    </location>
</feature>
<name>D9SWM4_CLOC7</name>
<dbReference type="GO" id="GO:0043190">
    <property type="term" value="C:ATP-binding cassette (ABC) transporter complex"/>
    <property type="evidence" value="ECO:0007669"/>
    <property type="project" value="InterPro"/>
</dbReference>
<feature type="transmembrane region" description="Helical" evidence="5">
    <location>
        <begin position="124"/>
        <end position="145"/>
    </location>
</feature>
<dbReference type="Proteomes" id="UP000002730">
    <property type="component" value="Chromosome"/>
</dbReference>
<evidence type="ECO:0000313" key="8">
    <source>
        <dbReference type="Proteomes" id="UP000002730"/>
    </source>
</evidence>